<evidence type="ECO:0000313" key="3">
    <source>
        <dbReference type="Proteomes" id="UP000435138"/>
    </source>
</evidence>
<dbReference type="InterPro" id="IPR011008">
    <property type="entry name" value="Dimeric_a/b-barrel"/>
</dbReference>
<dbReference type="GO" id="GO:0004497">
    <property type="term" value="F:monooxygenase activity"/>
    <property type="evidence" value="ECO:0007669"/>
    <property type="project" value="UniProtKB-KW"/>
</dbReference>
<dbReference type="PANTHER" id="PTHR37811">
    <property type="entry name" value="BLL5343 PROTEIN"/>
    <property type="match status" value="1"/>
</dbReference>
<evidence type="ECO:0000313" key="2">
    <source>
        <dbReference type="EMBL" id="MQY47508.1"/>
    </source>
</evidence>
<protein>
    <submittedName>
        <fullName evidence="2">Antibiotic biosynthesis monooxygenase</fullName>
    </submittedName>
</protein>
<name>A0A6A8AC97_9HYPH</name>
<dbReference type="InterPro" id="IPR052936">
    <property type="entry name" value="Jasmonate_Hydroxylase-like"/>
</dbReference>
<dbReference type="Proteomes" id="UP000435138">
    <property type="component" value="Unassembled WGS sequence"/>
</dbReference>
<dbReference type="AlphaFoldDB" id="A0A6A8AC97"/>
<dbReference type="PANTHER" id="PTHR37811:SF2">
    <property type="entry name" value="ABM DOMAIN-CONTAINING PROTEIN"/>
    <property type="match status" value="1"/>
</dbReference>
<dbReference type="PROSITE" id="PS51725">
    <property type="entry name" value="ABM"/>
    <property type="match status" value="1"/>
</dbReference>
<feature type="domain" description="ABM" evidence="1">
    <location>
        <begin position="2"/>
        <end position="90"/>
    </location>
</feature>
<sequence>MIAVIFEVLPFMGERHHYLDIAGELRKELETIDGFVSIERFESLTNRGKILSLSFWRDEAAVKQWRNLESHRAAQKAGRGGIFADYRLRVAHVLRDYGMNEREEVPEDSNAVHAG</sequence>
<dbReference type="InterPro" id="IPR007138">
    <property type="entry name" value="ABM_dom"/>
</dbReference>
<organism evidence="2 3">
    <name type="scientific">Endobacterium cereale</name>
    <dbReference type="NCBI Taxonomy" id="2663029"/>
    <lineage>
        <taxon>Bacteria</taxon>
        <taxon>Pseudomonadati</taxon>
        <taxon>Pseudomonadota</taxon>
        <taxon>Alphaproteobacteria</taxon>
        <taxon>Hyphomicrobiales</taxon>
        <taxon>Rhizobiaceae</taxon>
        <taxon>Endobacterium</taxon>
    </lineage>
</organism>
<accession>A0A6A8AC97</accession>
<evidence type="ECO:0000259" key="1">
    <source>
        <dbReference type="PROSITE" id="PS51725"/>
    </source>
</evidence>
<keyword evidence="3" id="KW-1185">Reference proteome</keyword>
<dbReference type="Pfam" id="PF03992">
    <property type="entry name" value="ABM"/>
    <property type="match status" value="1"/>
</dbReference>
<reference evidence="2 3" key="1">
    <citation type="submission" date="2019-11" db="EMBL/GenBank/DDBJ databases">
        <title>Genome analysis of Rhizobacterium cereale a novel genus and species isolated from maize roots in North Spain.</title>
        <authorList>
            <person name="Menendez E."/>
            <person name="Flores-Felix J.D."/>
            <person name="Ramirez-Bahena M.-H."/>
            <person name="Igual J.M."/>
            <person name="Garcia-Fraile P."/>
            <person name="Peix A."/>
            <person name="Velazquez E."/>
        </authorList>
    </citation>
    <scope>NUCLEOTIDE SEQUENCE [LARGE SCALE GENOMIC DNA]</scope>
    <source>
        <strain evidence="2 3">RZME27</strain>
    </source>
</reference>
<dbReference type="EMBL" id="WIXI01000045">
    <property type="protein sequence ID" value="MQY47508.1"/>
    <property type="molecule type" value="Genomic_DNA"/>
</dbReference>
<keyword evidence="2" id="KW-0560">Oxidoreductase</keyword>
<dbReference type="Gene3D" id="3.30.70.100">
    <property type="match status" value="1"/>
</dbReference>
<keyword evidence="2" id="KW-0503">Monooxygenase</keyword>
<proteinExistence type="predicted"/>
<dbReference type="RefSeq" id="WP_153354988.1">
    <property type="nucleotide sequence ID" value="NZ_JAYKOO010000007.1"/>
</dbReference>
<gene>
    <name evidence="2" type="ORF">GAO09_15850</name>
</gene>
<dbReference type="SUPFAM" id="SSF54909">
    <property type="entry name" value="Dimeric alpha+beta barrel"/>
    <property type="match status" value="1"/>
</dbReference>
<comment type="caution">
    <text evidence="2">The sequence shown here is derived from an EMBL/GenBank/DDBJ whole genome shotgun (WGS) entry which is preliminary data.</text>
</comment>